<dbReference type="AlphaFoldDB" id="W7TKB3"/>
<proteinExistence type="predicted"/>
<gene>
    <name evidence="2" type="ORF">Naga_100164g2</name>
</gene>
<feature type="signal peptide" evidence="1">
    <location>
        <begin position="1"/>
        <end position="27"/>
    </location>
</feature>
<comment type="caution">
    <text evidence="2">The sequence shown here is derived from an EMBL/GenBank/DDBJ whole genome shotgun (WGS) entry which is preliminary data.</text>
</comment>
<dbReference type="OrthoDB" id="10275129at2759"/>
<organism evidence="2 3">
    <name type="scientific">Nannochloropsis gaditana</name>
    <dbReference type="NCBI Taxonomy" id="72520"/>
    <lineage>
        <taxon>Eukaryota</taxon>
        <taxon>Sar</taxon>
        <taxon>Stramenopiles</taxon>
        <taxon>Ochrophyta</taxon>
        <taxon>Eustigmatophyceae</taxon>
        <taxon>Eustigmatales</taxon>
        <taxon>Monodopsidaceae</taxon>
        <taxon>Nannochloropsis</taxon>
    </lineage>
</organism>
<protein>
    <submittedName>
        <fullName evidence="2">Uncharacterized protein</fullName>
    </submittedName>
</protein>
<sequence>MGRAFSPLSSILLLLLMLVLMHSPAFAGTKRNKVTRAERRERKKGCILKFYPKNPKEAWPTTASSDGVYRLAVVIRNRKRGSLYKNVYFSFQKPATASWAGEPRAKPALPGATLIPPFLPSAWWLYGPFNVSGGRRQYVEIAYTLSACSPGIIWNVTTSIVPVPPFFQRPPSEALPATCLAYAYGRQYAGKTPCV</sequence>
<keyword evidence="3" id="KW-1185">Reference proteome</keyword>
<reference evidence="2 3" key="1">
    <citation type="journal article" date="2014" name="Mol. Plant">
        <title>Chromosome Scale Genome Assembly and Transcriptome Profiling of Nannochloropsis gaditana in Nitrogen Depletion.</title>
        <authorList>
            <person name="Corteggiani Carpinelli E."/>
            <person name="Telatin A."/>
            <person name="Vitulo N."/>
            <person name="Forcato C."/>
            <person name="D'Angelo M."/>
            <person name="Schiavon R."/>
            <person name="Vezzi A."/>
            <person name="Giacometti G.M."/>
            <person name="Morosinotto T."/>
            <person name="Valle G."/>
        </authorList>
    </citation>
    <scope>NUCLEOTIDE SEQUENCE [LARGE SCALE GENOMIC DNA]</scope>
    <source>
        <strain evidence="2 3">B-31</strain>
    </source>
</reference>
<dbReference type="EMBL" id="AZIL01002757">
    <property type="protein sequence ID" value="EWM20856.1"/>
    <property type="molecule type" value="Genomic_DNA"/>
</dbReference>
<evidence type="ECO:0000313" key="2">
    <source>
        <dbReference type="EMBL" id="EWM20856.1"/>
    </source>
</evidence>
<evidence type="ECO:0000256" key="1">
    <source>
        <dbReference type="SAM" id="SignalP"/>
    </source>
</evidence>
<accession>W7TKB3</accession>
<evidence type="ECO:0000313" key="3">
    <source>
        <dbReference type="Proteomes" id="UP000019335"/>
    </source>
</evidence>
<keyword evidence="1" id="KW-0732">Signal</keyword>
<feature type="chain" id="PRO_5004900769" evidence="1">
    <location>
        <begin position="28"/>
        <end position="195"/>
    </location>
</feature>
<dbReference type="Proteomes" id="UP000019335">
    <property type="component" value="Unassembled WGS sequence"/>
</dbReference>
<name>W7TKB3_9STRA</name>